<proteinExistence type="predicted"/>
<sequence>MDTARRQLFGDLDHEICTPVAVLGTVVDGVRPLTLDTIAVMRAQPRRLVRFAGDLSALARAEEGAATMSVTGLDVADLVTRAVAAITDCCLAKRRVPVDPPVDVSARCGGGRARGFT</sequence>
<dbReference type="RefSeq" id="WP_168140497.1">
    <property type="nucleotide sequence ID" value="NZ_CP038797.1"/>
</dbReference>
<keyword evidence="1" id="KW-0614">Plasmid</keyword>
<gene>
    <name evidence="1" type="ORF">EXE63_01475</name>
</gene>
<organism evidence="1 2">
    <name type="scientific">Mycolicibacterium frederiksbergense</name>
    <dbReference type="NCBI Taxonomy" id="117567"/>
    <lineage>
        <taxon>Bacteria</taxon>
        <taxon>Bacillati</taxon>
        <taxon>Actinomycetota</taxon>
        <taxon>Actinomycetes</taxon>
        <taxon>Mycobacteriales</taxon>
        <taxon>Mycobacteriaceae</taxon>
        <taxon>Mycolicibacterium</taxon>
    </lineage>
</organism>
<dbReference type="Proteomes" id="UP000501849">
    <property type="component" value="Plasmid unnamed1"/>
</dbReference>
<dbReference type="KEGG" id="mfre:EXE63_01475"/>
<protein>
    <submittedName>
        <fullName evidence="1">Uncharacterized protein</fullName>
    </submittedName>
</protein>
<reference evidence="1 2" key="1">
    <citation type="submission" date="2019-04" db="EMBL/GenBank/DDBJ databases">
        <title>Draft, Whole-Genome Sequence of the Anthracene-degrading Mycobacterium frederiksbergense LB501T, Isolated from a Polycyclic Aromatic Hydrocarbon (PAH)-Contaminated Soil.</title>
        <authorList>
            <person name="Augelletti F."/>
        </authorList>
    </citation>
    <scope>NUCLEOTIDE SEQUENCE [LARGE SCALE GENOMIC DNA]</scope>
    <source>
        <strain evidence="1 2">LB 501T</strain>
        <plasmid evidence="1 2">unnamed1</plasmid>
    </source>
</reference>
<accession>A0A6H0RXS6</accession>
<dbReference type="EMBL" id="CP038797">
    <property type="protein sequence ID" value="QIV79716.1"/>
    <property type="molecule type" value="Genomic_DNA"/>
</dbReference>
<evidence type="ECO:0000313" key="1">
    <source>
        <dbReference type="EMBL" id="QIV79716.1"/>
    </source>
</evidence>
<name>A0A6H0RXS6_9MYCO</name>
<keyword evidence="2" id="KW-1185">Reference proteome</keyword>
<geneLocation type="plasmid" evidence="1 2">
    <name>unnamed1</name>
</geneLocation>
<evidence type="ECO:0000313" key="2">
    <source>
        <dbReference type="Proteomes" id="UP000501849"/>
    </source>
</evidence>
<dbReference type="AlphaFoldDB" id="A0A6H0RXS6"/>